<dbReference type="STRING" id="69771.A0A1V6P7L5"/>
<evidence type="ECO:0000259" key="15">
    <source>
        <dbReference type="Pfam" id="PF12706"/>
    </source>
</evidence>
<keyword evidence="4" id="KW-0255">Endonuclease</keyword>
<sequence>MSTFDGVVSEFPDIQIDYFRKSPERPQPLACFLSHVHSDHLQGLESFRAPFIYCSPATRELLLRTEKYPHRMNFHKGILESRRLHYKHLAKLLRPIPLNTPTEIELTPRRRIRVTLFDANHCSGAVMFLIEGNDKAIIYTGDIRAEKWWVDGLIRNPILIPYTLGRKRLDKLYLDTTFAQKSNPFREFPSKAEGLAELLRKVEAYSDDTVFYFRAWTFGYEDVWLALSAALRTKVHVDRYQMGLYRSLANISGSRGVSEGPALCGFDLGNRPVSGCLSDNESSRIHSCEPGVSCPAARGPNAVYITPIVNRTKDGAEVPEVGAGGGIGDLYQIHELELPDESTLAQLEKLCLDHIHDEQRSSQMRKTLSGAFQSRKKALSLDRYGVKEEGEISLEKLVSMLSQGVSEQTSKLDLPNTIRFPYSRHSSYSELCELVAAFRPKDIHPCTVDPSTWNENISIRHLFGHLCSGNDFSHDDYMRQTLEQTDDEDDHPKRRARYDGHISTQSTQSTDVGEEGHADVCDTERIAHSTLDGTMEQTSDGHHSPMSIRSPSPPFQTARSNLETSPEIDPERAKRDDIRKAHRYLQNHADPEILHIGPLPSSWPDEVYASQASKTPSQRTPESTPTLNRDGISSRPQTPQPSQAQDSQYTELGLSISDSDLDLDASPPPEPGRPDSEQESERTTQRIMRRRARVAAYLAAREDSWAEVSLISTGGNHAEEEMEL</sequence>
<dbReference type="GO" id="GO:0036297">
    <property type="term" value="P:interstrand cross-link repair"/>
    <property type="evidence" value="ECO:0007669"/>
    <property type="project" value="TreeGrafter"/>
</dbReference>
<keyword evidence="10" id="KW-0539">Nucleus</keyword>
<keyword evidence="6" id="KW-0378">Hydrolase</keyword>
<keyword evidence="7" id="KW-0269">Exonuclease</keyword>
<dbReference type="Proteomes" id="UP000191522">
    <property type="component" value="Unassembled WGS sequence"/>
</dbReference>
<evidence type="ECO:0000256" key="1">
    <source>
        <dbReference type="ARBA" id="ARBA00004123"/>
    </source>
</evidence>
<feature type="compositionally biased region" description="Basic and acidic residues" evidence="13">
    <location>
        <begin position="672"/>
        <end position="684"/>
    </location>
</feature>
<name>A0A1V6P7L5_PENDC</name>
<dbReference type="AlphaFoldDB" id="A0A1V6P7L5"/>
<dbReference type="Pfam" id="PF12706">
    <property type="entry name" value="Lactamase_B_2"/>
    <property type="match status" value="1"/>
</dbReference>
<evidence type="ECO:0000313" key="16">
    <source>
        <dbReference type="EMBL" id="OQD73000.1"/>
    </source>
</evidence>
<keyword evidence="3" id="KW-0540">Nuclease</keyword>
<feature type="compositionally biased region" description="Polar residues" evidence="13">
    <location>
        <begin position="634"/>
        <end position="650"/>
    </location>
</feature>
<dbReference type="InterPro" id="IPR036866">
    <property type="entry name" value="RibonucZ/Hydroxyglut_hydro"/>
</dbReference>
<evidence type="ECO:0000256" key="7">
    <source>
        <dbReference type="ARBA" id="ARBA00022839"/>
    </source>
</evidence>
<feature type="domain" description="DNA repair metallo-beta-lactamase" evidence="14">
    <location>
        <begin position="416"/>
        <end position="447"/>
    </location>
</feature>
<evidence type="ECO:0000256" key="11">
    <source>
        <dbReference type="ARBA" id="ARBA00039759"/>
    </source>
</evidence>
<dbReference type="GO" id="GO:0006310">
    <property type="term" value="P:DNA recombination"/>
    <property type="evidence" value="ECO:0007669"/>
    <property type="project" value="UniProtKB-KW"/>
</dbReference>
<dbReference type="InterPro" id="IPR001279">
    <property type="entry name" value="Metallo-B-lactamas"/>
</dbReference>
<dbReference type="GO" id="GO:0004519">
    <property type="term" value="F:endonuclease activity"/>
    <property type="evidence" value="ECO:0007669"/>
    <property type="project" value="UniProtKB-KW"/>
</dbReference>
<evidence type="ECO:0000256" key="12">
    <source>
        <dbReference type="ARBA" id="ARBA00042677"/>
    </source>
</evidence>
<evidence type="ECO:0000256" key="3">
    <source>
        <dbReference type="ARBA" id="ARBA00022722"/>
    </source>
</evidence>
<feature type="region of interest" description="Disordered" evidence="13">
    <location>
        <begin position="483"/>
        <end position="517"/>
    </location>
</feature>
<proteinExistence type="inferred from homology"/>
<dbReference type="SUPFAM" id="SSF56281">
    <property type="entry name" value="Metallo-hydrolase/oxidoreductase"/>
    <property type="match status" value="1"/>
</dbReference>
<dbReference type="PANTHER" id="PTHR23240:SF8">
    <property type="entry name" value="PROTEIN ARTEMIS"/>
    <property type="match status" value="1"/>
</dbReference>
<comment type="similarity">
    <text evidence="2">Belongs to the DNA repair metallo-beta-lactamase (DRMBL) family.</text>
</comment>
<dbReference type="GO" id="GO:0006303">
    <property type="term" value="P:double-strand break repair via nonhomologous end joining"/>
    <property type="evidence" value="ECO:0007669"/>
    <property type="project" value="TreeGrafter"/>
</dbReference>
<feature type="region of interest" description="Disordered" evidence="13">
    <location>
        <begin position="534"/>
        <end position="574"/>
    </location>
</feature>
<feature type="compositionally biased region" description="Polar residues" evidence="13">
    <location>
        <begin position="547"/>
        <end position="564"/>
    </location>
</feature>
<keyword evidence="8" id="KW-0233">DNA recombination</keyword>
<dbReference type="GO" id="GO:0005634">
    <property type="term" value="C:nucleus"/>
    <property type="evidence" value="ECO:0007669"/>
    <property type="project" value="UniProtKB-SubCell"/>
</dbReference>
<keyword evidence="17" id="KW-1185">Reference proteome</keyword>
<comment type="subcellular location">
    <subcellularLocation>
        <location evidence="1">Nucleus</location>
    </subcellularLocation>
</comment>
<evidence type="ECO:0000256" key="10">
    <source>
        <dbReference type="ARBA" id="ARBA00023242"/>
    </source>
</evidence>
<evidence type="ECO:0000256" key="4">
    <source>
        <dbReference type="ARBA" id="ARBA00022759"/>
    </source>
</evidence>
<dbReference type="OMA" id="VFYFRAW"/>
<dbReference type="Gene3D" id="3.60.15.10">
    <property type="entry name" value="Ribonuclease Z/Hydroxyacylglutathione hydrolase-like"/>
    <property type="match status" value="1"/>
</dbReference>
<evidence type="ECO:0000256" key="8">
    <source>
        <dbReference type="ARBA" id="ARBA00023172"/>
    </source>
</evidence>
<gene>
    <name evidence="16" type="ORF">PENDEC_c017G02909</name>
</gene>
<keyword evidence="5" id="KW-0227">DNA damage</keyword>
<dbReference type="GO" id="GO:0000723">
    <property type="term" value="P:telomere maintenance"/>
    <property type="evidence" value="ECO:0007669"/>
    <property type="project" value="TreeGrafter"/>
</dbReference>
<evidence type="ECO:0000256" key="6">
    <source>
        <dbReference type="ARBA" id="ARBA00022801"/>
    </source>
</evidence>
<reference evidence="17" key="1">
    <citation type="journal article" date="2017" name="Nat. Microbiol.">
        <title>Global analysis of biosynthetic gene clusters reveals vast potential of secondary metabolite production in Penicillium species.</title>
        <authorList>
            <person name="Nielsen J.C."/>
            <person name="Grijseels S."/>
            <person name="Prigent S."/>
            <person name="Ji B."/>
            <person name="Dainat J."/>
            <person name="Nielsen K.F."/>
            <person name="Frisvad J.C."/>
            <person name="Workman M."/>
            <person name="Nielsen J."/>
        </authorList>
    </citation>
    <scope>NUCLEOTIDE SEQUENCE [LARGE SCALE GENOMIC DNA]</scope>
    <source>
        <strain evidence="17">IBT 11843</strain>
    </source>
</reference>
<keyword evidence="9" id="KW-0234">DNA repair</keyword>
<dbReference type="EMBL" id="MDYL01000017">
    <property type="protein sequence ID" value="OQD73000.1"/>
    <property type="molecule type" value="Genomic_DNA"/>
</dbReference>
<dbReference type="GO" id="GO:0003684">
    <property type="term" value="F:damaged DNA binding"/>
    <property type="evidence" value="ECO:0007669"/>
    <property type="project" value="TreeGrafter"/>
</dbReference>
<accession>A0A1V6P7L5</accession>
<evidence type="ECO:0000313" key="17">
    <source>
        <dbReference type="Proteomes" id="UP000191522"/>
    </source>
</evidence>
<protein>
    <recommendedName>
        <fullName evidence="11">Protein artemis</fullName>
    </recommendedName>
    <alternativeName>
        <fullName evidence="12">DNA cross-link repair 1C protein</fullName>
    </alternativeName>
</protein>
<dbReference type="OrthoDB" id="5561659at2759"/>
<feature type="compositionally biased region" description="Polar residues" evidence="13">
    <location>
        <begin position="502"/>
        <end position="511"/>
    </location>
</feature>
<dbReference type="GO" id="GO:0035312">
    <property type="term" value="F:5'-3' DNA exonuclease activity"/>
    <property type="evidence" value="ECO:0007669"/>
    <property type="project" value="TreeGrafter"/>
</dbReference>
<evidence type="ECO:0000256" key="13">
    <source>
        <dbReference type="SAM" id="MobiDB-lite"/>
    </source>
</evidence>
<evidence type="ECO:0000259" key="14">
    <source>
        <dbReference type="Pfam" id="PF07522"/>
    </source>
</evidence>
<dbReference type="Pfam" id="PF07522">
    <property type="entry name" value="DRMBL"/>
    <property type="match status" value="1"/>
</dbReference>
<dbReference type="PANTHER" id="PTHR23240">
    <property type="entry name" value="DNA CROSS-LINK REPAIR PROTEIN PSO2/SNM1-RELATED"/>
    <property type="match status" value="1"/>
</dbReference>
<feature type="compositionally biased region" description="Polar residues" evidence="13">
    <location>
        <begin position="610"/>
        <end position="627"/>
    </location>
</feature>
<evidence type="ECO:0000256" key="2">
    <source>
        <dbReference type="ARBA" id="ARBA00010304"/>
    </source>
</evidence>
<feature type="domain" description="Metallo-beta-lactamase" evidence="15">
    <location>
        <begin position="26"/>
        <end position="147"/>
    </location>
</feature>
<comment type="caution">
    <text evidence="16">The sequence shown here is derived from an EMBL/GenBank/DDBJ whole genome shotgun (WGS) entry which is preliminary data.</text>
</comment>
<feature type="region of interest" description="Disordered" evidence="13">
    <location>
        <begin position="605"/>
        <end position="687"/>
    </location>
</feature>
<evidence type="ECO:0000256" key="5">
    <source>
        <dbReference type="ARBA" id="ARBA00022763"/>
    </source>
</evidence>
<organism evidence="16 17">
    <name type="scientific">Penicillium decumbens</name>
    <dbReference type="NCBI Taxonomy" id="69771"/>
    <lineage>
        <taxon>Eukaryota</taxon>
        <taxon>Fungi</taxon>
        <taxon>Dikarya</taxon>
        <taxon>Ascomycota</taxon>
        <taxon>Pezizomycotina</taxon>
        <taxon>Eurotiomycetes</taxon>
        <taxon>Eurotiomycetidae</taxon>
        <taxon>Eurotiales</taxon>
        <taxon>Aspergillaceae</taxon>
        <taxon>Penicillium</taxon>
    </lineage>
</organism>
<evidence type="ECO:0000256" key="9">
    <source>
        <dbReference type="ARBA" id="ARBA00023204"/>
    </source>
</evidence>
<dbReference type="InterPro" id="IPR011084">
    <property type="entry name" value="DRMBL"/>
</dbReference>